<evidence type="ECO:0000313" key="5">
    <source>
        <dbReference type="EMBL" id="WXB11721.1"/>
    </source>
</evidence>
<name>A0ABZ2LLB7_9BACT</name>
<evidence type="ECO:0000259" key="3">
    <source>
        <dbReference type="Pfam" id="PF00884"/>
    </source>
</evidence>
<dbReference type="InterPro" id="IPR032506">
    <property type="entry name" value="SGSH_C"/>
</dbReference>
<dbReference type="InterPro" id="IPR017850">
    <property type="entry name" value="Alkaline_phosphatase_core_sf"/>
</dbReference>
<reference evidence="5 6" key="1">
    <citation type="submission" date="2021-12" db="EMBL/GenBank/DDBJ databases">
        <title>Discovery of the Pendulisporaceae a myxobacterial family with distinct sporulation behavior and unique specialized metabolism.</title>
        <authorList>
            <person name="Garcia R."/>
            <person name="Popoff A."/>
            <person name="Bader C.D."/>
            <person name="Loehr J."/>
            <person name="Walesch S."/>
            <person name="Walt C."/>
            <person name="Boldt J."/>
            <person name="Bunk B."/>
            <person name="Haeckl F.J.F.P.J."/>
            <person name="Gunesch A.P."/>
            <person name="Birkelbach J."/>
            <person name="Nuebel U."/>
            <person name="Pietschmann T."/>
            <person name="Bach T."/>
            <person name="Mueller R."/>
        </authorList>
    </citation>
    <scope>NUCLEOTIDE SEQUENCE [LARGE SCALE GENOMIC DNA]</scope>
    <source>
        <strain evidence="5 6">MSr11954</strain>
    </source>
</reference>
<comment type="similarity">
    <text evidence="1">Belongs to the sulfatase family.</text>
</comment>
<dbReference type="InterPro" id="IPR050738">
    <property type="entry name" value="Sulfatase"/>
</dbReference>
<dbReference type="Proteomes" id="UP001370348">
    <property type="component" value="Chromosome"/>
</dbReference>
<evidence type="ECO:0000256" key="2">
    <source>
        <dbReference type="ARBA" id="ARBA00022801"/>
    </source>
</evidence>
<dbReference type="SUPFAM" id="SSF53649">
    <property type="entry name" value="Alkaline phosphatase-like"/>
    <property type="match status" value="2"/>
</dbReference>
<keyword evidence="6" id="KW-1185">Reference proteome</keyword>
<sequence>MAFVLGVVAAAWGAWRWRAAAASTVAALREGVGAGERGEPRGRMNVLVLAAGSLRFDRLNPRTMPNMSGFAARATVFDRMYVSLPRTLPSWVSLLTGRHPHHHGIDSSFAPRADRARDVAALPSQFARAGYRTVVAGDSVADVFGRIDLGFAGVLDAPDLGLSDLDASGAPELFERLRPDEPFFAAVSLGAARRPYAPRAPYHLRFTAPGYRGPFKYHGPLDVARAQPVLRADDEAQLRGLYDGAVAQIDDAFGRIVRELASRHLAERTIVVLVADHGEQLNERGRGLGPGEQLFGDEGTHVPLVVFDPRHPVGRHEPRVVRDVDLAPTLYELAQVAPPAGIALDGRSLAPALSGEGLAPALAYAESDPSAKAGEAHPLVAAAKHRMVRDARFKLVYVPTRMGAEYTLYDTAQDPAEAHDVAAQFPEVLARLGEELRAYVARDPDLAFRDGMAVPRAPELPYSVLWIAIDGLRAGADGGLRAGAGEVLPPALDALVRSGVRFTDAHAAATALRPGTLALLAGGRPTEFGVEPWNAPLRAADLARYRAADPPLLARILRNHGARTRAVVNHPFMTGPGANGTAITNAHHDSPAQGLDMGFDQVASYRDPATTPDMAITRDATSFLRESSGARFFLFCNYGPEAAQTDEPLGDLLRALDEMRLRERTLLIVTSAQSETSHIPMIVALPGALPRGKLLSDRVRSIDLAPTVLELEGLEAPSRMSGRSLLPLLPLLPLPRDAPSDRAERVALTEGHHLRALLAGPYRLLLHGGREALFDRTTDPAETTNLAAARPDVVAEMRARLVAAETNVPVVGTSPEPRPTGTPIQLRFAGAGAAHRIQGHIEARTDALARGGPPRIRVEPAGIAFESFKVDAAGVEFAFSTASDGPVGFDLSVEPADAHLGWELYMDDRPWPQERIFAGPLGLSEPRLVHGIDTDEARSAILSAALPAIDAARDLGLFVTRAPRGSFSSAK</sequence>
<evidence type="ECO:0000259" key="4">
    <source>
        <dbReference type="Pfam" id="PF16347"/>
    </source>
</evidence>
<keyword evidence="2" id="KW-0378">Hydrolase</keyword>
<gene>
    <name evidence="5" type="ORF">LZC94_28165</name>
</gene>
<dbReference type="Pfam" id="PF00884">
    <property type="entry name" value="Sulfatase"/>
    <property type="match status" value="1"/>
</dbReference>
<dbReference type="Gene3D" id="3.40.720.10">
    <property type="entry name" value="Alkaline Phosphatase, subunit A"/>
    <property type="match status" value="4"/>
</dbReference>
<protein>
    <submittedName>
        <fullName evidence="5">Sulfatase-like hydrolase/transferase</fullName>
    </submittedName>
</protein>
<dbReference type="PANTHER" id="PTHR42693">
    <property type="entry name" value="ARYLSULFATASE FAMILY MEMBER"/>
    <property type="match status" value="1"/>
</dbReference>
<accession>A0ABZ2LLB7</accession>
<feature type="domain" description="N-sulphoglucosamine sulphohydrolase C-terminal" evidence="4">
    <location>
        <begin position="675"/>
        <end position="729"/>
    </location>
</feature>
<dbReference type="PANTHER" id="PTHR42693:SF53">
    <property type="entry name" value="ENDO-4-O-SULFATASE"/>
    <property type="match status" value="1"/>
</dbReference>
<dbReference type="InterPro" id="IPR000917">
    <property type="entry name" value="Sulfatase_N"/>
</dbReference>
<proteinExistence type="inferred from homology"/>
<feature type="domain" description="Sulfatase N-terminal" evidence="3">
    <location>
        <begin position="55"/>
        <end position="335"/>
    </location>
</feature>
<dbReference type="Pfam" id="PF16347">
    <property type="entry name" value="SGSH_C"/>
    <property type="match status" value="1"/>
</dbReference>
<evidence type="ECO:0000256" key="1">
    <source>
        <dbReference type="ARBA" id="ARBA00008779"/>
    </source>
</evidence>
<dbReference type="CDD" id="cd16148">
    <property type="entry name" value="sulfatase_like"/>
    <property type="match status" value="1"/>
</dbReference>
<organism evidence="5 6">
    <name type="scientific">Pendulispora albinea</name>
    <dbReference type="NCBI Taxonomy" id="2741071"/>
    <lineage>
        <taxon>Bacteria</taxon>
        <taxon>Pseudomonadati</taxon>
        <taxon>Myxococcota</taxon>
        <taxon>Myxococcia</taxon>
        <taxon>Myxococcales</taxon>
        <taxon>Sorangiineae</taxon>
        <taxon>Pendulisporaceae</taxon>
        <taxon>Pendulispora</taxon>
    </lineage>
</organism>
<dbReference type="EMBL" id="CP089984">
    <property type="protein sequence ID" value="WXB11721.1"/>
    <property type="molecule type" value="Genomic_DNA"/>
</dbReference>
<evidence type="ECO:0000313" key="6">
    <source>
        <dbReference type="Proteomes" id="UP001370348"/>
    </source>
</evidence>
<dbReference type="RefSeq" id="WP_394821343.1">
    <property type="nucleotide sequence ID" value="NZ_CP089984.1"/>
</dbReference>